<dbReference type="GO" id="GO:0030170">
    <property type="term" value="F:pyridoxal phosphate binding"/>
    <property type="evidence" value="ECO:0007669"/>
    <property type="project" value="UniProtKB-UniRule"/>
</dbReference>
<evidence type="ECO:0000256" key="3">
    <source>
        <dbReference type="ARBA" id="ARBA00007880"/>
    </source>
</evidence>
<sequence length="363" mass="38030">MNNLSSSRTDDPAAGGFLIVDTAAVVANWRTLRDSAPSAKTCGAVMKADGYGLGAAELAPALAAAGCRDFFVAVPEEGIALRRAVPDHTIYVLSGPLGSLEPFITHNLTPVLNAPEQVAEWLAHSGGRDYVVQVDSGMNRLGLTAAELTELAPGLKPRLLMSHLCCADEPAHPMNQSQLAAFRVAREKLPGVPSSLAASSGIFLGPDYHFDLVRPGIGLYGGNPVPGQPNPVRAAATLRIRIVQVRRIDTPGAVGYGATHAVTPGMRLATVSAGYADGLLRSLGGRGKGMLGGIEVPIVGRVSMDLISFDVSAVPEEFARPGQWISVLGDGIDLDEQAGRAGTISYELLTGLSRRYARRYTGS</sequence>
<dbReference type="UniPathway" id="UPA00042">
    <property type="reaction ID" value="UER00497"/>
</dbReference>
<feature type="active site" description="Proton acceptor; specific for D-alanine" evidence="7">
    <location>
        <position position="47"/>
    </location>
</feature>
<evidence type="ECO:0000259" key="10">
    <source>
        <dbReference type="SMART" id="SM01005"/>
    </source>
</evidence>
<dbReference type="Proteomes" id="UP000544872">
    <property type="component" value="Unassembled WGS sequence"/>
</dbReference>
<gene>
    <name evidence="11" type="ORF">FHS48_003402</name>
</gene>
<dbReference type="InterPro" id="IPR009006">
    <property type="entry name" value="Ala_racemase/Decarboxylase_C"/>
</dbReference>
<evidence type="ECO:0000256" key="2">
    <source>
        <dbReference type="ARBA" id="ARBA00001933"/>
    </source>
</evidence>
<dbReference type="Pfam" id="PF00842">
    <property type="entry name" value="Ala_racemase_C"/>
    <property type="match status" value="1"/>
</dbReference>
<dbReference type="NCBIfam" id="TIGR00492">
    <property type="entry name" value="alr"/>
    <property type="match status" value="1"/>
</dbReference>
<dbReference type="InterPro" id="IPR011079">
    <property type="entry name" value="Ala_racemase_C"/>
</dbReference>
<dbReference type="Gene3D" id="2.40.37.10">
    <property type="entry name" value="Lyase, Ornithine Decarboxylase, Chain A, domain 1"/>
    <property type="match status" value="1"/>
</dbReference>
<feature type="modified residue" description="N6-(pyridoxal phosphate)lysine" evidence="7 8">
    <location>
        <position position="47"/>
    </location>
</feature>
<dbReference type="SUPFAM" id="SSF51419">
    <property type="entry name" value="PLP-binding barrel"/>
    <property type="match status" value="1"/>
</dbReference>
<dbReference type="AlphaFoldDB" id="A0A7W9ZI84"/>
<dbReference type="GO" id="GO:0008784">
    <property type="term" value="F:alanine racemase activity"/>
    <property type="evidence" value="ECO:0007669"/>
    <property type="project" value="UniProtKB-UniRule"/>
</dbReference>
<dbReference type="GO" id="GO:0005829">
    <property type="term" value="C:cytosol"/>
    <property type="evidence" value="ECO:0007669"/>
    <property type="project" value="TreeGrafter"/>
</dbReference>
<dbReference type="Pfam" id="PF01168">
    <property type="entry name" value="Ala_racemase_N"/>
    <property type="match status" value="1"/>
</dbReference>
<evidence type="ECO:0000256" key="7">
    <source>
        <dbReference type="HAMAP-Rule" id="MF_01201"/>
    </source>
</evidence>
<dbReference type="HAMAP" id="MF_01201">
    <property type="entry name" value="Ala_racemase"/>
    <property type="match status" value="1"/>
</dbReference>
<evidence type="ECO:0000256" key="4">
    <source>
        <dbReference type="ARBA" id="ARBA00013089"/>
    </source>
</evidence>
<dbReference type="PRINTS" id="PR00992">
    <property type="entry name" value="ALARACEMASE"/>
</dbReference>
<dbReference type="PANTHER" id="PTHR30511">
    <property type="entry name" value="ALANINE RACEMASE"/>
    <property type="match status" value="1"/>
</dbReference>
<reference evidence="11 12" key="1">
    <citation type="submission" date="2020-08" db="EMBL/GenBank/DDBJ databases">
        <title>Genomic Encyclopedia of Type Strains, Phase IV (KMG-IV): sequencing the most valuable type-strain genomes for metagenomic binning, comparative biology and taxonomic classification.</title>
        <authorList>
            <person name="Goeker M."/>
        </authorList>
    </citation>
    <scope>NUCLEOTIDE SEQUENCE [LARGE SCALE GENOMIC DNA]</scope>
    <source>
        <strain evidence="11 12">DSM 11590</strain>
    </source>
</reference>
<evidence type="ECO:0000256" key="9">
    <source>
        <dbReference type="PIRSR" id="PIRSR600821-52"/>
    </source>
</evidence>
<dbReference type="InterPro" id="IPR020622">
    <property type="entry name" value="Ala_racemase_pyridoxalP-BS"/>
</dbReference>
<dbReference type="InterPro" id="IPR001608">
    <property type="entry name" value="Ala_racemase_N"/>
</dbReference>
<dbReference type="InterPro" id="IPR029066">
    <property type="entry name" value="PLP-binding_barrel"/>
</dbReference>
<dbReference type="Gene3D" id="3.20.20.10">
    <property type="entry name" value="Alanine racemase"/>
    <property type="match status" value="1"/>
</dbReference>
<evidence type="ECO:0000256" key="5">
    <source>
        <dbReference type="ARBA" id="ARBA00022898"/>
    </source>
</evidence>
<dbReference type="EC" id="5.1.1.1" evidence="4 7"/>
<proteinExistence type="inferred from homology"/>
<evidence type="ECO:0000256" key="1">
    <source>
        <dbReference type="ARBA" id="ARBA00000316"/>
    </source>
</evidence>
<dbReference type="InterPro" id="IPR000821">
    <property type="entry name" value="Ala_racemase"/>
</dbReference>
<dbReference type="GO" id="GO:0030632">
    <property type="term" value="P:D-alanine biosynthetic process"/>
    <property type="evidence" value="ECO:0007669"/>
    <property type="project" value="UniProtKB-UniRule"/>
</dbReference>
<protein>
    <recommendedName>
        <fullName evidence="4 7">Alanine racemase</fullName>
        <ecNumber evidence="4 7">5.1.1.1</ecNumber>
    </recommendedName>
</protein>
<comment type="pathway">
    <text evidence="7">Amino-acid biosynthesis; D-alanine biosynthesis; D-alanine from L-alanine: step 1/1.</text>
</comment>
<feature type="binding site" evidence="7 9">
    <location>
        <position position="304"/>
    </location>
    <ligand>
        <name>substrate</name>
    </ligand>
</feature>
<comment type="function">
    <text evidence="7">Catalyzes the interconversion of L-alanine and D-alanine. May also act on other amino acids.</text>
</comment>
<comment type="catalytic activity">
    <reaction evidence="1 7">
        <text>L-alanine = D-alanine</text>
        <dbReference type="Rhea" id="RHEA:20249"/>
        <dbReference type="ChEBI" id="CHEBI:57416"/>
        <dbReference type="ChEBI" id="CHEBI:57972"/>
        <dbReference type="EC" id="5.1.1.1"/>
    </reaction>
</comment>
<evidence type="ECO:0000313" key="12">
    <source>
        <dbReference type="Proteomes" id="UP000544872"/>
    </source>
</evidence>
<dbReference type="SUPFAM" id="SSF50621">
    <property type="entry name" value="Alanine racemase C-terminal domain-like"/>
    <property type="match status" value="1"/>
</dbReference>
<comment type="similarity">
    <text evidence="3 7">Belongs to the alanine racemase family.</text>
</comment>
<dbReference type="RefSeq" id="WP_184265185.1">
    <property type="nucleotide sequence ID" value="NZ_JACIIX010000015.1"/>
</dbReference>
<accession>A0A7W9ZI84</accession>
<dbReference type="EMBL" id="JACIIX010000015">
    <property type="protein sequence ID" value="MBB6211956.1"/>
    <property type="molecule type" value="Genomic_DNA"/>
</dbReference>
<name>A0A7W9ZI84_NOVIT</name>
<evidence type="ECO:0000256" key="8">
    <source>
        <dbReference type="PIRSR" id="PIRSR600821-50"/>
    </source>
</evidence>
<comment type="caution">
    <text evidence="11">The sequence shown here is derived from an EMBL/GenBank/DDBJ whole genome shotgun (WGS) entry which is preliminary data.</text>
</comment>
<dbReference type="CDD" id="cd00430">
    <property type="entry name" value="PLPDE_III_AR"/>
    <property type="match status" value="1"/>
</dbReference>
<dbReference type="PROSITE" id="PS00395">
    <property type="entry name" value="ALANINE_RACEMASE"/>
    <property type="match status" value="1"/>
</dbReference>
<keyword evidence="6 7" id="KW-0413">Isomerase</keyword>
<evidence type="ECO:0000313" key="11">
    <source>
        <dbReference type="EMBL" id="MBB6211956.1"/>
    </source>
</evidence>
<keyword evidence="5 7" id="KW-0663">Pyridoxal phosphate</keyword>
<feature type="binding site" evidence="7 9">
    <location>
        <position position="140"/>
    </location>
    <ligand>
        <name>substrate</name>
    </ligand>
</feature>
<organism evidence="11 12">
    <name type="scientific">Novispirillum itersonii</name>
    <name type="common">Aquaspirillum itersonii</name>
    <dbReference type="NCBI Taxonomy" id="189"/>
    <lineage>
        <taxon>Bacteria</taxon>
        <taxon>Pseudomonadati</taxon>
        <taxon>Pseudomonadota</taxon>
        <taxon>Alphaproteobacteria</taxon>
        <taxon>Rhodospirillales</taxon>
        <taxon>Novispirillaceae</taxon>
        <taxon>Novispirillum</taxon>
    </lineage>
</organism>
<keyword evidence="12" id="KW-1185">Reference proteome</keyword>
<comment type="cofactor">
    <cofactor evidence="2 7 8">
        <name>pyridoxal 5'-phosphate</name>
        <dbReference type="ChEBI" id="CHEBI:597326"/>
    </cofactor>
</comment>
<evidence type="ECO:0000256" key="6">
    <source>
        <dbReference type="ARBA" id="ARBA00023235"/>
    </source>
</evidence>
<feature type="active site" description="Proton acceptor; specific for L-alanine" evidence="7">
    <location>
        <position position="256"/>
    </location>
</feature>
<dbReference type="SMART" id="SM01005">
    <property type="entry name" value="Ala_racemase_C"/>
    <property type="match status" value="1"/>
</dbReference>
<dbReference type="PANTHER" id="PTHR30511:SF0">
    <property type="entry name" value="ALANINE RACEMASE, CATABOLIC-RELATED"/>
    <property type="match status" value="1"/>
</dbReference>
<feature type="domain" description="Alanine racemase C-terminal" evidence="10">
    <location>
        <begin position="235"/>
        <end position="361"/>
    </location>
</feature>